<evidence type="ECO:0000313" key="2">
    <source>
        <dbReference type="EMBL" id="MFC5971203.1"/>
    </source>
</evidence>
<keyword evidence="3" id="KW-1185">Reference proteome</keyword>
<evidence type="ECO:0000256" key="1">
    <source>
        <dbReference type="SAM" id="MobiDB-lite"/>
    </source>
</evidence>
<protein>
    <recommendedName>
        <fullName evidence="4">Small CPxCG-related zinc finger protein</fullName>
    </recommendedName>
</protein>
<dbReference type="EMBL" id="JBHSQH010000001">
    <property type="protein sequence ID" value="MFC5971203.1"/>
    <property type="molecule type" value="Genomic_DNA"/>
</dbReference>
<reference evidence="2 3" key="1">
    <citation type="journal article" date="2019" name="Int. J. Syst. Evol. Microbiol.">
        <title>The Global Catalogue of Microorganisms (GCM) 10K type strain sequencing project: providing services to taxonomists for standard genome sequencing and annotation.</title>
        <authorList>
            <consortium name="The Broad Institute Genomics Platform"/>
            <consortium name="The Broad Institute Genome Sequencing Center for Infectious Disease"/>
            <person name="Wu L."/>
            <person name="Ma J."/>
        </authorList>
    </citation>
    <scope>NUCLEOTIDE SEQUENCE [LARGE SCALE GENOMIC DNA]</scope>
    <source>
        <strain evidence="2 3">CGMCC 1.12543</strain>
    </source>
</reference>
<proteinExistence type="predicted"/>
<evidence type="ECO:0000313" key="3">
    <source>
        <dbReference type="Proteomes" id="UP001596099"/>
    </source>
</evidence>
<dbReference type="RefSeq" id="WP_247414112.1">
    <property type="nucleotide sequence ID" value="NZ_JALLGW010000001.1"/>
</dbReference>
<accession>A0ABD5RLH7</accession>
<comment type="caution">
    <text evidence="2">The sequence shown here is derived from an EMBL/GenBank/DDBJ whole genome shotgun (WGS) entry which is preliminary data.</text>
</comment>
<name>A0ABD5RLH7_9EURY</name>
<dbReference type="Proteomes" id="UP001596099">
    <property type="component" value="Unassembled WGS sequence"/>
</dbReference>
<sequence length="53" mass="5592">MSTTLQRPRDPTDDTDADSLATDATDCPDCGESVVDGQGLVACTDCHWTGIYA</sequence>
<organism evidence="2 3">
    <name type="scientific">Halomarina salina</name>
    <dbReference type="NCBI Taxonomy" id="1872699"/>
    <lineage>
        <taxon>Archaea</taxon>
        <taxon>Methanobacteriati</taxon>
        <taxon>Methanobacteriota</taxon>
        <taxon>Stenosarchaea group</taxon>
        <taxon>Halobacteria</taxon>
        <taxon>Halobacteriales</taxon>
        <taxon>Natronomonadaceae</taxon>
        <taxon>Halomarina</taxon>
    </lineage>
</organism>
<dbReference type="AlphaFoldDB" id="A0ABD5RLH7"/>
<evidence type="ECO:0008006" key="4">
    <source>
        <dbReference type="Google" id="ProtNLM"/>
    </source>
</evidence>
<feature type="region of interest" description="Disordered" evidence="1">
    <location>
        <begin position="1"/>
        <end position="24"/>
    </location>
</feature>
<gene>
    <name evidence="2" type="ORF">ACFPYI_07645</name>
</gene>